<accession>A0A4Y2DB23</accession>
<protein>
    <submittedName>
        <fullName evidence="1">Uncharacterized protein</fullName>
    </submittedName>
</protein>
<gene>
    <name evidence="1" type="ORF">AVEN_152400_1</name>
</gene>
<organism evidence="1 2">
    <name type="scientific">Araneus ventricosus</name>
    <name type="common">Orbweaver spider</name>
    <name type="synonym">Epeira ventricosa</name>
    <dbReference type="NCBI Taxonomy" id="182803"/>
    <lineage>
        <taxon>Eukaryota</taxon>
        <taxon>Metazoa</taxon>
        <taxon>Ecdysozoa</taxon>
        <taxon>Arthropoda</taxon>
        <taxon>Chelicerata</taxon>
        <taxon>Arachnida</taxon>
        <taxon>Araneae</taxon>
        <taxon>Araneomorphae</taxon>
        <taxon>Entelegynae</taxon>
        <taxon>Araneoidea</taxon>
        <taxon>Araneidae</taxon>
        <taxon>Araneus</taxon>
    </lineage>
</organism>
<sequence length="98" mass="11182">MYGTREATSKIWRKQAHRKEQKRSQILLVRFITGEENWANLFLPISSRLHYILSFKLQRPSVPLPPLTSTGDAWEAGLVSGTTRQSEALVMGHRGFSN</sequence>
<reference evidence="1 2" key="1">
    <citation type="journal article" date="2019" name="Sci. Rep.">
        <title>Orb-weaving spider Araneus ventricosus genome elucidates the spidroin gene catalogue.</title>
        <authorList>
            <person name="Kono N."/>
            <person name="Nakamura H."/>
            <person name="Ohtoshi R."/>
            <person name="Moran D.A.P."/>
            <person name="Shinohara A."/>
            <person name="Yoshida Y."/>
            <person name="Fujiwara M."/>
            <person name="Mori M."/>
            <person name="Tomita M."/>
            <person name="Arakawa K."/>
        </authorList>
    </citation>
    <scope>NUCLEOTIDE SEQUENCE [LARGE SCALE GENOMIC DNA]</scope>
</reference>
<proteinExistence type="predicted"/>
<dbReference type="EMBL" id="BGPR01000336">
    <property type="protein sequence ID" value="GBM13983.1"/>
    <property type="molecule type" value="Genomic_DNA"/>
</dbReference>
<evidence type="ECO:0000313" key="2">
    <source>
        <dbReference type="Proteomes" id="UP000499080"/>
    </source>
</evidence>
<name>A0A4Y2DB23_ARAVE</name>
<dbReference type="Proteomes" id="UP000499080">
    <property type="component" value="Unassembled WGS sequence"/>
</dbReference>
<dbReference type="AlphaFoldDB" id="A0A4Y2DB23"/>
<dbReference type="OrthoDB" id="10583690at2759"/>
<comment type="caution">
    <text evidence="1">The sequence shown here is derived from an EMBL/GenBank/DDBJ whole genome shotgun (WGS) entry which is preliminary data.</text>
</comment>
<keyword evidence="2" id="KW-1185">Reference proteome</keyword>
<evidence type="ECO:0000313" key="1">
    <source>
        <dbReference type="EMBL" id="GBM13983.1"/>
    </source>
</evidence>